<accession>A0A1B9GQP8</accession>
<feature type="coiled-coil region" evidence="1">
    <location>
        <begin position="252"/>
        <end position="279"/>
    </location>
</feature>
<dbReference type="GO" id="GO:0005737">
    <property type="term" value="C:cytoplasm"/>
    <property type="evidence" value="ECO:0007669"/>
    <property type="project" value="TreeGrafter"/>
</dbReference>
<proteinExistence type="predicted"/>
<keyword evidence="5" id="KW-1185">Reference proteome</keyword>
<dbReference type="InterPro" id="IPR051494">
    <property type="entry name" value="BSD_domain-containing"/>
</dbReference>
<evidence type="ECO:0000313" key="4">
    <source>
        <dbReference type="EMBL" id="OCF33165.1"/>
    </source>
</evidence>
<feature type="compositionally biased region" description="Low complexity" evidence="2">
    <location>
        <begin position="44"/>
        <end position="76"/>
    </location>
</feature>
<feature type="compositionally biased region" description="Basic and acidic residues" evidence="2">
    <location>
        <begin position="171"/>
        <end position="189"/>
    </location>
</feature>
<dbReference type="AlphaFoldDB" id="A0A1B9GQP8"/>
<feature type="compositionally biased region" description="Low complexity" evidence="2">
    <location>
        <begin position="546"/>
        <end position="577"/>
    </location>
</feature>
<reference evidence="4 5" key="1">
    <citation type="submission" date="2013-07" db="EMBL/GenBank/DDBJ databases">
        <title>The Genome Sequence of Cryptococcus heveanensis BCC8398.</title>
        <authorList>
            <consortium name="The Broad Institute Genome Sequencing Platform"/>
            <person name="Cuomo C."/>
            <person name="Litvintseva A."/>
            <person name="Chen Y."/>
            <person name="Heitman J."/>
            <person name="Sun S."/>
            <person name="Springer D."/>
            <person name="Dromer F."/>
            <person name="Young S.K."/>
            <person name="Zeng Q."/>
            <person name="Gargeya S."/>
            <person name="Fitzgerald M."/>
            <person name="Abouelleil A."/>
            <person name="Alvarado L."/>
            <person name="Berlin A.M."/>
            <person name="Chapman S.B."/>
            <person name="Dewar J."/>
            <person name="Goldberg J."/>
            <person name="Griggs A."/>
            <person name="Gujja S."/>
            <person name="Hansen M."/>
            <person name="Howarth C."/>
            <person name="Imamovic A."/>
            <person name="Larimer J."/>
            <person name="McCowan C."/>
            <person name="Murphy C."/>
            <person name="Pearson M."/>
            <person name="Priest M."/>
            <person name="Roberts A."/>
            <person name="Saif S."/>
            <person name="Shea T."/>
            <person name="Sykes S."/>
            <person name="Wortman J."/>
            <person name="Nusbaum C."/>
            <person name="Birren B."/>
        </authorList>
    </citation>
    <scope>NUCLEOTIDE SEQUENCE [LARGE SCALE GENOMIC DNA]</scope>
    <source>
        <strain evidence="4 5">BCC8398</strain>
    </source>
</reference>
<gene>
    <name evidence="4" type="ORF">I316_05210</name>
</gene>
<dbReference type="InterPro" id="IPR035925">
    <property type="entry name" value="BSD_dom_sf"/>
</dbReference>
<feature type="region of interest" description="Disordered" evidence="2">
    <location>
        <begin position="517"/>
        <end position="586"/>
    </location>
</feature>
<evidence type="ECO:0000256" key="2">
    <source>
        <dbReference type="SAM" id="MobiDB-lite"/>
    </source>
</evidence>
<dbReference type="PANTHER" id="PTHR16019">
    <property type="entry name" value="SYNAPSE-ASSOCIATED PROTEIN"/>
    <property type="match status" value="1"/>
</dbReference>
<feature type="compositionally biased region" description="Low complexity" evidence="2">
    <location>
        <begin position="195"/>
        <end position="214"/>
    </location>
</feature>
<protein>
    <recommendedName>
        <fullName evidence="3">BSD domain-containing protein</fullName>
    </recommendedName>
</protein>
<dbReference type="SUPFAM" id="SSF140383">
    <property type="entry name" value="BSD domain-like"/>
    <property type="match status" value="1"/>
</dbReference>
<reference evidence="5" key="2">
    <citation type="submission" date="2013-12" db="EMBL/GenBank/DDBJ databases">
        <title>Evolution of pathogenesis and genome organization in the Tremellales.</title>
        <authorList>
            <person name="Cuomo C."/>
            <person name="Litvintseva A."/>
            <person name="Heitman J."/>
            <person name="Chen Y."/>
            <person name="Sun S."/>
            <person name="Springer D."/>
            <person name="Dromer F."/>
            <person name="Young S."/>
            <person name="Zeng Q."/>
            <person name="Chapman S."/>
            <person name="Gujja S."/>
            <person name="Saif S."/>
            <person name="Birren B."/>
        </authorList>
    </citation>
    <scope>NUCLEOTIDE SEQUENCE [LARGE SCALE GENOMIC DNA]</scope>
    <source>
        <strain evidence="5">BCC8398</strain>
    </source>
</reference>
<sequence length="586" mass="62452">MASSEATSTKDHTKSAGAEVRPSESAAVQAQPASPAETIHAEPAASASSTSAPNTGTASETHAQSSAASGAGNAASTVQRAFTQSLNRGNFEEEVGQVMGTLNSWWGGVKKQSASALTSLKADLDKGLTQAQADLEYLRNAKVEVVAKDPAEYAAEQEAEKAKKAAAKAAAAEEERSKSKGKGKEKAVDPEDETAGAPDAASSATAFLNRLTSSTSQLQHSLQSTLQSTLTAASNNPALSNPNVLRQQLAENLRLSSAKENLQLSMKQAEKLAEEYLKKSEGWVKDAEKWMEDAVKVVPPDEDQRMIPVSWDGSDWYSFSTSTPDNDSGAAGDVLFDSGDGKSRRSSLPSLAMASSRKDALLRRLREDKDALLVDPEGEKETDERKAEFRQWVQQHWEEQKKNGREEEEGNVGSVRMALVPEQLTDEQFWQRYLFHKHMIEAEEQKRKALLQATTQEEDTDDFNWDDEEDPTSPTTAKPSTTTLIASAPLTQESTPKVESDGKLASAVATPAVVAAISASASTSPRDSEESYDVVSDQGQTQAQTARTSASVPAAAAAAATATATPAASKSTPAPAAADDDDSDWE</sequence>
<feature type="compositionally biased region" description="Low complexity" evidence="2">
    <location>
        <begin position="23"/>
        <end position="37"/>
    </location>
</feature>
<evidence type="ECO:0000256" key="1">
    <source>
        <dbReference type="SAM" id="Coils"/>
    </source>
</evidence>
<dbReference type="Gene3D" id="1.10.3970.10">
    <property type="entry name" value="BSD domain"/>
    <property type="match status" value="1"/>
</dbReference>
<dbReference type="EMBL" id="KV700127">
    <property type="protein sequence ID" value="OCF33165.1"/>
    <property type="molecule type" value="Genomic_DNA"/>
</dbReference>
<organism evidence="4 5">
    <name type="scientific">Kwoniella heveanensis BCC8398</name>
    <dbReference type="NCBI Taxonomy" id="1296120"/>
    <lineage>
        <taxon>Eukaryota</taxon>
        <taxon>Fungi</taxon>
        <taxon>Dikarya</taxon>
        <taxon>Basidiomycota</taxon>
        <taxon>Agaricomycotina</taxon>
        <taxon>Tremellomycetes</taxon>
        <taxon>Tremellales</taxon>
        <taxon>Cryptococcaceae</taxon>
        <taxon>Kwoniella</taxon>
    </lineage>
</organism>
<name>A0A1B9GQP8_9TREE</name>
<dbReference type="OrthoDB" id="73788at2759"/>
<feature type="region of interest" description="Disordered" evidence="2">
    <location>
        <begin position="453"/>
        <end position="504"/>
    </location>
</feature>
<dbReference type="Proteomes" id="UP000092666">
    <property type="component" value="Unassembled WGS sequence"/>
</dbReference>
<feature type="region of interest" description="Disordered" evidence="2">
    <location>
        <begin position="1"/>
        <end position="78"/>
    </location>
</feature>
<feature type="region of interest" description="Disordered" evidence="2">
    <location>
        <begin position="153"/>
        <end position="214"/>
    </location>
</feature>
<evidence type="ECO:0000313" key="5">
    <source>
        <dbReference type="Proteomes" id="UP000092666"/>
    </source>
</evidence>
<dbReference type="PROSITE" id="PS50858">
    <property type="entry name" value="BSD"/>
    <property type="match status" value="1"/>
</dbReference>
<keyword evidence="1" id="KW-0175">Coiled coil</keyword>
<dbReference type="Pfam" id="PF03909">
    <property type="entry name" value="BSD"/>
    <property type="match status" value="1"/>
</dbReference>
<feature type="domain" description="BSD" evidence="3">
    <location>
        <begin position="407"/>
        <end position="441"/>
    </location>
</feature>
<feature type="region of interest" description="Disordered" evidence="2">
    <location>
        <begin position="320"/>
        <end position="350"/>
    </location>
</feature>
<evidence type="ECO:0000259" key="3">
    <source>
        <dbReference type="PROSITE" id="PS50858"/>
    </source>
</evidence>
<dbReference type="InterPro" id="IPR005607">
    <property type="entry name" value="BSD_dom"/>
</dbReference>
<feature type="compositionally biased region" description="Acidic residues" evidence="2">
    <location>
        <begin position="456"/>
        <end position="471"/>
    </location>
</feature>
<feature type="compositionally biased region" description="Low complexity" evidence="2">
    <location>
        <begin position="472"/>
        <end position="483"/>
    </location>
</feature>
<dbReference type="PANTHER" id="PTHR16019:SF5">
    <property type="entry name" value="BSD DOMAIN-CONTAINING PROTEIN 1"/>
    <property type="match status" value="1"/>
</dbReference>